<feature type="compositionally biased region" description="Basic and acidic residues" evidence="1">
    <location>
        <begin position="418"/>
        <end position="429"/>
    </location>
</feature>
<feature type="compositionally biased region" description="Basic and acidic residues" evidence="1">
    <location>
        <begin position="915"/>
        <end position="934"/>
    </location>
</feature>
<feature type="region of interest" description="Disordered" evidence="1">
    <location>
        <begin position="805"/>
        <end position="860"/>
    </location>
</feature>
<feature type="compositionally biased region" description="Polar residues" evidence="1">
    <location>
        <begin position="467"/>
        <end position="477"/>
    </location>
</feature>
<feature type="compositionally biased region" description="Low complexity" evidence="1">
    <location>
        <begin position="845"/>
        <end position="860"/>
    </location>
</feature>
<feature type="region of interest" description="Disordered" evidence="1">
    <location>
        <begin position="504"/>
        <end position="528"/>
    </location>
</feature>
<feature type="compositionally biased region" description="Polar residues" evidence="1">
    <location>
        <begin position="300"/>
        <end position="316"/>
    </location>
</feature>
<proteinExistence type="predicted"/>
<evidence type="ECO:0008006" key="3">
    <source>
        <dbReference type="Google" id="ProtNLM"/>
    </source>
</evidence>
<reference evidence="2" key="1">
    <citation type="journal article" date="2004" name="Fungal Genet. Biol.">
        <title>Insight into the genome of Aspergillus fumigatus: analysis of a 922 kb region encompassing the nitrate assimilation gene cluster.</title>
        <authorList>
            <person name="Pain A."/>
            <person name="Woodward J."/>
            <person name="Quail M.A."/>
            <person name="Anderson M.J."/>
            <person name="Clark R."/>
            <person name="Collins M."/>
            <person name="Fosker N."/>
            <person name="Fraser A."/>
            <person name="Harris D."/>
            <person name="Larke N."/>
            <person name="Murphy L."/>
            <person name="Humphray S."/>
            <person name="O'Neil S."/>
            <person name="Pertea M."/>
            <person name="Price C."/>
            <person name="Rabbinowitsch E."/>
            <person name="Rajandream M-A."/>
            <person name="Salzberg S."/>
            <person name="Saunders D."/>
            <person name="Seegar K."/>
            <person name="Sharp S."/>
            <person name="Warren T."/>
            <person name="Denning D.W."/>
            <person name="Barrell B."/>
            <person name="Hall N."/>
        </authorList>
    </citation>
    <scope>NUCLEOTIDE SEQUENCE</scope>
</reference>
<feature type="compositionally biased region" description="Polar residues" evidence="1">
    <location>
        <begin position="126"/>
        <end position="137"/>
    </location>
</feature>
<gene>
    <name evidence="2" type="ORF">AfA34E6.040</name>
</gene>
<feature type="compositionally biased region" description="Low complexity" evidence="1">
    <location>
        <begin position="59"/>
        <end position="74"/>
    </location>
</feature>
<feature type="compositionally biased region" description="Polar residues" evidence="1">
    <location>
        <begin position="504"/>
        <end position="525"/>
    </location>
</feature>
<protein>
    <recommendedName>
        <fullName evidence="3">Cell wall proline rich protein</fullName>
    </recommendedName>
</protein>
<feature type="compositionally biased region" description="Polar residues" evidence="1">
    <location>
        <begin position="810"/>
        <end position="844"/>
    </location>
</feature>
<feature type="region of interest" description="Disordered" evidence="1">
    <location>
        <begin position="58"/>
        <end position="155"/>
    </location>
</feature>
<feature type="compositionally biased region" description="Low complexity" evidence="1">
    <location>
        <begin position="403"/>
        <end position="417"/>
    </location>
</feature>
<feature type="region of interest" description="Disordered" evidence="1">
    <location>
        <begin position="393"/>
        <end position="477"/>
    </location>
</feature>
<feature type="region of interest" description="Disordered" evidence="1">
    <location>
        <begin position="253"/>
        <end position="378"/>
    </location>
</feature>
<dbReference type="AlphaFoldDB" id="Q6MYD5"/>
<evidence type="ECO:0000256" key="1">
    <source>
        <dbReference type="SAM" id="MobiDB-lite"/>
    </source>
</evidence>
<feature type="compositionally biased region" description="Polar residues" evidence="1">
    <location>
        <begin position="883"/>
        <end position="906"/>
    </location>
</feature>
<feature type="compositionally biased region" description="Polar residues" evidence="1">
    <location>
        <begin position="684"/>
        <end position="700"/>
    </location>
</feature>
<accession>Q6MYD5</accession>
<feature type="compositionally biased region" description="Polar residues" evidence="1">
    <location>
        <begin position="167"/>
        <end position="176"/>
    </location>
</feature>
<feature type="compositionally biased region" description="Basic residues" evidence="1">
    <location>
        <begin position="430"/>
        <end position="445"/>
    </location>
</feature>
<feature type="region of interest" description="Disordered" evidence="1">
    <location>
        <begin position="167"/>
        <end position="209"/>
    </location>
</feature>
<dbReference type="EMBL" id="BX649606">
    <property type="protein sequence ID" value="CAF32068.1"/>
    <property type="molecule type" value="Genomic_DNA"/>
</dbReference>
<organism evidence="2">
    <name type="scientific">Aspergillus fumigatus</name>
    <name type="common">Neosartorya fumigata</name>
    <dbReference type="NCBI Taxonomy" id="746128"/>
    <lineage>
        <taxon>Eukaryota</taxon>
        <taxon>Fungi</taxon>
        <taxon>Dikarya</taxon>
        <taxon>Ascomycota</taxon>
        <taxon>Pezizomycotina</taxon>
        <taxon>Eurotiomycetes</taxon>
        <taxon>Eurotiomycetidae</taxon>
        <taxon>Eurotiales</taxon>
        <taxon>Aspergillaceae</taxon>
        <taxon>Aspergillus</taxon>
        <taxon>Aspergillus subgen. Fumigati</taxon>
    </lineage>
</organism>
<feature type="compositionally biased region" description="Polar residues" evidence="1">
    <location>
        <begin position="641"/>
        <end position="676"/>
    </location>
</feature>
<feature type="compositionally biased region" description="Basic residues" evidence="1">
    <location>
        <begin position="197"/>
        <end position="206"/>
    </location>
</feature>
<feature type="region of interest" description="Disordered" evidence="1">
    <location>
        <begin position="883"/>
        <end position="943"/>
    </location>
</feature>
<evidence type="ECO:0000313" key="2">
    <source>
        <dbReference type="EMBL" id="CAF32068.1"/>
    </source>
</evidence>
<sequence>MLSLRRKVTWSGGPCASGSINCGYLPFKELGGSLFWPGSSCCPLLTMASISLPLPPQSPAALSQHFDSPSQSPSRHSRRNLSMAAPLPNPPFVFPARDPEPSNMRPSAPPEQRSRIPHPLPAFSFNPGSSHTTQSPVSAVPPARVSGHRRRPSEFIGGDQLVTKGVTETGQSNDENSLPAPAKLPTPGPGFSAGGPGRRHHAHRRSAAVSGVDLAEITKALALKPAVSTPSTPADPKIGAFEEQHRPVSYSAISLSRPTPPASPRIPFAGSSPHRAATESPVQSPASGRPVLPVKPNSPGPNGSHQSQLGARNSGKSGKDGFLAVNDATPSAPEKAFPRPRTADALLMFDLGGNGVSGDVSQMKRPSSATGHSRVHKSLSSGLLDAAIGKKNRFGDDHHSLNSSRRSSSTSSVSDTSGGDHDESAEARASKKGRSKAKKRQKKVRSWAGSILIRSKGKRHHSKKENGGTSSAIPTPVITRTNSDLGSGLDVVFDDDNIVVIRTPTNPNAPESSRSAMETNAQPSFEDSWKPRSFYEQGVQDDALSPVIDLDAALGPFNTPDMRADRVVGSGFSAVSRRMYSGGRRGEFVGPEMRYHRRAESAPEMPPFDRSFLNNRLINSSSLENPDVFYEEEEDAFLAATSESPKDNQTASESNVVPQPDTSDQITVHSKATSDTLTRRSADVASSTERAGLGIQNNEGTDPEAPTPAPASQETFGDSGLSAHERAVDRLHNARNPFTSHPKSPVEIIKHENWQPNKPPVPPSPEISPRFLPADTRPATSPLELTGTIPQFSLQSSCSLSQSSFPSPDFTLSSSDAPRSITTASTTDHNFSNPSYNPSVDYHQSSVDDVPSLTSSVSTTTNPLNRFSGTFFHRSRLSTDRSASFSAAGTRRSSQAHSQKRSSLASLSKLVGGPHGERSKLSYEEKPPSDVSEKSKKKSRRISRLVHFWRTKDKDKLNREAV</sequence>
<name>Q6MYD5_ASPFM</name>
<feature type="region of interest" description="Disordered" evidence="1">
    <location>
        <begin position="639"/>
        <end position="719"/>
    </location>
</feature>